<name>A0ABN3GKR9_9PSEU</name>
<dbReference type="Gene3D" id="3.40.50.720">
    <property type="entry name" value="NAD(P)-binding Rossmann-like Domain"/>
    <property type="match status" value="1"/>
</dbReference>
<dbReference type="InterPro" id="IPR036291">
    <property type="entry name" value="NAD(P)-bd_dom_sf"/>
</dbReference>
<dbReference type="SUPFAM" id="SSF50129">
    <property type="entry name" value="GroES-like"/>
    <property type="match status" value="1"/>
</dbReference>
<keyword evidence="3 5" id="KW-0862">Zinc</keyword>
<dbReference type="Proteomes" id="UP001501218">
    <property type="component" value="Unassembled WGS sequence"/>
</dbReference>
<dbReference type="InterPro" id="IPR013149">
    <property type="entry name" value="ADH-like_C"/>
</dbReference>
<dbReference type="SUPFAM" id="SSF51735">
    <property type="entry name" value="NAD(P)-binding Rossmann-fold domains"/>
    <property type="match status" value="1"/>
</dbReference>
<evidence type="ECO:0000313" key="8">
    <source>
        <dbReference type="EMBL" id="GAA2354313.1"/>
    </source>
</evidence>
<evidence type="ECO:0000256" key="2">
    <source>
        <dbReference type="ARBA" id="ARBA00022723"/>
    </source>
</evidence>
<evidence type="ECO:0000256" key="4">
    <source>
        <dbReference type="ARBA" id="ARBA00023002"/>
    </source>
</evidence>
<keyword evidence="9" id="KW-1185">Reference proteome</keyword>
<dbReference type="PANTHER" id="PTHR43401:SF2">
    <property type="entry name" value="L-THREONINE 3-DEHYDROGENASE"/>
    <property type="match status" value="1"/>
</dbReference>
<evidence type="ECO:0000256" key="3">
    <source>
        <dbReference type="ARBA" id="ARBA00022833"/>
    </source>
</evidence>
<keyword evidence="4" id="KW-0560">Oxidoreductase</keyword>
<dbReference type="Gene3D" id="3.90.180.10">
    <property type="entry name" value="Medium-chain alcohol dehydrogenases, catalytic domain"/>
    <property type="match status" value="1"/>
</dbReference>
<dbReference type="InterPro" id="IPR002328">
    <property type="entry name" value="ADH_Zn_CS"/>
</dbReference>
<dbReference type="InterPro" id="IPR013154">
    <property type="entry name" value="ADH-like_N"/>
</dbReference>
<sequence>MSRAIQLDEPGQLRVVPTSPASPAAGEALVDVAWSGICGSDLELHAGTRPAEFARYPVVPGHEWSGTVRSVGPDVDPGLVGRKAVGEGFRYCGRCQPCLDGDTTLCTDDYDETGFTRPGAWSDHLLLPARLLHVLHDTADLRAAALLEPASCMAAAGLKAAVQPGETAAVVGGGTLGLLVVQFLTAAGAKVTVVDPREERAEPAKRCGAGAFTTPDRVSGGFDVVVEAAGASGTGRLAVALTRRGGRVVLTGMAHEDAEPLPPADLVAAAITVHTVFGASSKAWSHAVRAFSAGLLDPEPLITHEYPLEDAERALDVLADPRVPTGKVLLHP</sequence>
<reference evidence="8 9" key="1">
    <citation type="journal article" date="2019" name="Int. J. Syst. Evol. Microbiol.">
        <title>The Global Catalogue of Microorganisms (GCM) 10K type strain sequencing project: providing services to taxonomists for standard genome sequencing and annotation.</title>
        <authorList>
            <consortium name="The Broad Institute Genomics Platform"/>
            <consortium name="The Broad Institute Genome Sequencing Center for Infectious Disease"/>
            <person name="Wu L."/>
            <person name="Ma J."/>
        </authorList>
    </citation>
    <scope>NUCLEOTIDE SEQUENCE [LARGE SCALE GENOMIC DNA]</scope>
    <source>
        <strain evidence="8 9">JCM 16221</strain>
    </source>
</reference>
<evidence type="ECO:0000259" key="7">
    <source>
        <dbReference type="Pfam" id="PF08240"/>
    </source>
</evidence>
<comment type="caution">
    <text evidence="8">The sequence shown here is derived from an EMBL/GenBank/DDBJ whole genome shotgun (WGS) entry which is preliminary data.</text>
</comment>
<dbReference type="Pfam" id="PF00107">
    <property type="entry name" value="ADH_zinc_N"/>
    <property type="match status" value="1"/>
</dbReference>
<feature type="domain" description="Alcohol dehydrogenase-like C-terminal" evidence="6">
    <location>
        <begin position="176"/>
        <end position="291"/>
    </location>
</feature>
<evidence type="ECO:0000256" key="5">
    <source>
        <dbReference type="RuleBase" id="RU361277"/>
    </source>
</evidence>
<dbReference type="PROSITE" id="PS00059">
    <property type="entry name" value="ADH_ZINC"/>
    <property type="match status" value="1"/>
</dbReference>
<dbReference type="EMBL" id="BAAARA010000010">
    <property type="protein sequence ID" value="GAA2354313.1"/>
    <property type="molecule type" value="Genomic_DNA"/>
</dbReference>
<evidence type="ECO:0000313" key="9">
    <source>
        <dbReference type="Proteomes" id="UP001501218"/>
    </source>
</evidence>
<feature type="domain" description="Alcohol dehydrogenase-like N-terminal" evidence="7">
    <location>
        <begin position="25"/>
        <end position="135"/>
    </location>
</feature>
<comment type="cofactor">
    <cofactor evidence="1 5">
        <name>Zn(2+)</name>
        <dbReference type="ChEBI" id="CHEBI:29105"/>
    </cofactor>
</comment>
<organism evidence="8 9">
    <name type="scientific">Saccharopolyspora halophila</name>
    <dbReference type="NCBI Taxonomy" id="405551"/>
    <lineage>
        <taxon>Bacteria</taxon>
        <taxon>Bacillati</taxon>
        <taxon>Actinomycetota</taxon>
        <taxon>Actinomycetes</taxon>
        <taxon>Pseudonocardiales</taxon>
        <taxon>Pseudonocardiaceae</taxon>
        <taxon>Saccharopolyspora</taxon>
    </lineage>
</organism>
<dbReference type="Pfam" id="PF08240">
    <property type="entry name" value="ADH_N"/>
    <property type="match status" value="1"/>
</dbReference>
<dbReference type="InterPro" id="IPR011032">
    <property type="entry name" value="GroES-like_sf"/>
</dbReference>
<evidence type="ECO:0000256" key="1">
    <source>
        <dbReference type="ARBA" id="ARBA00001947"/>
    </source>
</evidence>
<gene>
    <name evidence="8" type="ORF">GCM10009854_35490</name>
</gene>
<keyword evidence="2 5" id="KW-0479">Metal-binding</keyword>
<dbReference type="InterPro" id="IPR050129">
    <property type="entry name" value="Zn_alcohol_dh"/>
</dbReference>
<comment type="similarity">
    <text evidence="5">Belongs to the zinc-containing alcohol dehydrogenase family.</text>
</comment>
<protein>
    <submittedName>
        <fullName evidence="8">Alcohol dehydrogenase catalytic domain-containing protein</fullName>
    </submittedName>
</protein>
<accession>A0ABN3GKR9</accession>
<evidence type="ECO:0000259" key="6">
    <source>
        <dbReference type="Pfam" id="PF00107"/>
    </source>
</evidence>
<proteinExistence type="inferred from homology"/>
<dbReference type="PANTHER" id="PTHR43401">
    <property type="entry name" value="L-THREONINE 3-DEHYDROGENASE"/>
    <property type="match status" value="1"/>
</dbReference>